<organism evidence="1 2">
    <name type="scientific">Mycobacterium ulcerans str. Harvey</name>
    <dbReference type="NCBI Taxonomy" id="1299332"/>
    <lineage>
        <taxon>Bacteria</taxon>
        <taxon>Bacillati</taxon>
        <taxon>Actinomycetota</taxon>
        <taxon>Actinomycetes</taxon>
        <taxon>Mycobacteriales</taxon>
        <taxon>Mycobacteriaceae</taxon>
        <taxon>Mycobacterium</taxon>
        <taxon>Mycobacterium ulcerans group</taxon>
    </lineage>
</organism>
<sequence>MVRRLRPRPPRRAASAKIGGAQLLTILIDEGVKQVQTPVAEPMIFATCAPA</sequence>
<reference evidence="1 2" key="1">
    <citation type="submission" date="2014-01" db="EMBL/GenBank/DDBJ databases">
        <authorList>
            <person name="Dobos K."/>
            <person name="Lenaerts A."/>
            <person name="Ordway D."/>
            <person name="DeGroote M.A."/>
            <person name="Parker T."/>
            <person name="Sizemore C."/>
            <person name="Tallon L.J."/>
            <person name="Sadzewicz L.K."/>
            <person name="Sengamalay N."/>
            <person name="Fraser C.M."/>
            <person name="Hine E."/>
            <person name="Shefchek K.A."/>
            <person name="Das S.P."/>
            <person name="Tettelin H."/>
        </authorList>
    </citation>
    <scope>NUCLEOTIDE SEQUENCE [LARGE SCALE GENOMIC DNA]</scope>
    <source>
        <strain evidence="1 2">Harvey</strain>
    </source>
</reference>
<protein>
    <submittedName>
        <fullName evidence="1">Uncharacterized protein</fullName>
    </submittedName>
</protein>
<comment type="caution">
    <text evidence="1">The sequence shown here is derived from an EMBL/GenBank/DDBJ whole genome shotgun (WGS) entry which is preliminary data.</text>
</comment>
<dbReference type="Proteomes" id="UP000020681">
    <property type="component" value="Unassembled WGS sequence"/>
</dbReference>
<evidence type="ECO:0000313" key="2">
    <source>
        <dbReference type="Proteomes" id="UP000020681"/>
    </source>
</evidence>
<accession>A0ABN0R434</accession>
<evidence type="ECO:0000313" key="1">
    <source>
        <dbReference type="EMBL" id="EUA91881.1"/>
    </source>
</evidence>
<dbReference type="EMBL" id="JAOL01000085">
    <property type="protein sequence ID" value="EUA91881.1"/>
    <property type="molecule type" value="Genomic_DNA"/>
</dbReference>
<name>A0ABN0R434_MYCUL</name>
<gene>
    <name evidence="1" type="ORF">I551_1793</name>
</gene>
<proteinExistence type="predicted"/>
<keyword evidence="2" id="KW-1185">Reference proteome</keyword>